<feature type="non-terminal residue" evidence="2">
    <location>
        <position position="1"/>
    </location>
</feature>
<gene>
    <name evidence="2" type="ORF">SCHCODRAFT_57231</name>
</gene>
<evidence type="ECO:0000259" key="1">
    <source>
        <dbReference type="PROSITE" id="PS50011"/>
    </source>
</evidence>
<dbReference type="AlphaFoldDB" id="D8Q8I9"/>
<dbReference type="Gene3D" id="1.10.510.10">
    <property type="entry name" value="Transferase(Phosphotransferase) domain 1"/>
    <property type="match status" value="1"/>
</dbReference>
<keyword evidence="3" id="KW-1185">Reference proteome</keyword>
<evidence type="ECO:0000313" key="2">
    <source>
        <dbReference type="EMBL" id="EFI95071.1"/>
    </source>
</evidence>
<dbReference type="GO" id="GO:0005524">
    <property type="term" value="F:ATP binding"/>
    <property type="evidence" value="ECO:0007669"/>
    <property type="project" value="InterPro"/>
</dbReference>
<dbReference type="SUPFAM" id="SSF56112">
    <property type="entry name" value="Protein kinase-like (PK-like)"/>
    <property type="match status" value="1"/>
</dbReference>
<dbReference type="GeneID" id="9587877"/>
<dbReference type="OrthoDB" id="5987198at2759"/>
<dbReference type="OMA" id="HCIPLLD"/>
<dbReference type="GO" id="GO:0004672">
    <property type="term" value="F:protein kinase activity"/>
    <property type="evidence" value="ECO:0007669"/>
    <property type="project" value="InterPro"/>
</dbReference>
<dbReference type="InParanoid" id="D8Q8I9"/>
<dbReference type="eggNOG" id="ENOG502SIC4">
    <property type="taxonomic scope" value="Eukaryota"/>
</dbReference>
<proteinExistence type="predicted"/>
<dbReference type="EMBL" id="GL377308">
    <property type="protein sequence ID" value="EFI95071.1"/>
    <property type="molecule type" value="Genomic_DNA"/>
</dbReference>
<reference evidence="2 3" key="1">
    <citation type="journal article" date="2010" name="Nat. Biotechnol.">
        <title>Genome sequence of the model mushroom Schizophyllum commune.</title>
        <authorList>
            <person name="Ohm R.A."/>
            <person name="de Jong J.F."/>
            <person name="Lugones L.G."/>
            <person name="Aerts A."/>
            <person name="Kothe E."/>
            <person name="Stajich J.E."/>
            <person name="de Vries R.P."/>
            <person name="Record E."/>
            <person name="Levasseur A."/>
            <person name="Baker S.E."/>
            <person name="Bartholomew K.A."/>
            <person name="Coutinho P.M."/>
            <person name="Erdmann S."/>
            <person name="Fowler T.J."/>
            <person name="Gathman A.C."/>
            <person name="Lombard V."/>
            <person name="Henrissat B."/>
            <person name="Knabe N."/>
            <person name="Kuees U."/>
            <person name="Lilly W.W."/>
            <person name="Lindquist E."/>
            <person name="Lucas S."/>
            <person name="Magnuson J.K."/>
            <person name="Piumi F."/>
            <person name="Raudaskoski M."/>
            <person name="Salamov A."/>
            <person name="Schmutz J."/>
            <person name="Schwarze F.W.M.R."/>
            <person name="vanKuyk P.A."/>
            <person name="Horton J.S."/>
            <person name="Grigoriev I.V."/>
            <person name="Woesten H.A.B."/>
        </authorList>
    </citation>
    <scope>NUCLEOTIDE SEQUENCE [LARGE SCALE GENOMIC DNA]</scope>
    <source>
        <strain evidence="3">H4-8 / FGSC 9210</strain>
    </source>
</reference>
<sequence length="295" mass="34184">RASVLDAVRVSDNSTVVLRRAATWSDEIPILQCLERLRSDPRNRAPPLLDIIPLSTSDDELLVVIPLLRVYYDPPFSCPRQVLHAVVQFLEASSRRQCQTVYIYLRPFQMMQFLHEHRIAHRDFCTYNLMLDPTDLFSEGFHFVMPDFSADGQTVGLNYRDRVDVPAIRYFVIDFGLSTHGQALVTGVYGADKTVPELSWEIPYNPFKVDVYQFGRVIMHDMVELYSGLECLRTLAERMTQPDPSRRPTATEALEHVRFMLANLASTELQREIWPTTYSRLIFTERPRPPRQRCC</sequence>
<name>D8Q8I9_SCHCM</name>
<dbReference type="InterPro" id="IPR000719">
    <property type="entry name" value="Prot_kinase_dom"/>
</dbReference>
<evidence type="ECO:0000313" key="3">
    <source>
        <dbReference type="Proteomes" id="UP000007431"/>
    </source>
</evidence>
<accession>D8Q8I9</accession>
<dbReference type="KEGG" id="scm:SCHCO_02690708"/>
<protein>
    <recommendedName>
        <fullName evidence="1">Protein kinase domain-containing protein</fullName>
    </recommendedName>
</protein>
<dbReference type="PROSITE" id="PS50011">
    <property type="entry name" value="PROTEIN_KINASE_DOM"/>
    <property type="match status" value="1"/>
</dbReference>
<dbReference type="VEuPathDB" id="FungiDB:SCHCODRAFT_02690708"/>
<feature type="domain" description="Protein kinase" evidence="1">
    <location>
        <begin position="1"/>
        <end position="259"/>
    </location>
</feature>
<dbReference type="HOGENOM" id="CLU_044121_2_0_1"/>
<dbReference type="Proteomes" id="UP000007431">
    <property type="component" value="Unassembled WGS sequence"/>
</dbReference>
<dbReference type="InterPro" id="IPR011009">
    <property type="entry name" value="Kinase-like_dom_sf"/>
</dbReference>
<organism evidence="3">
    <name type="scientific">Schizophyllum commune (strain H4-8 / FGSC 9210)</name>
    <name type="common">Split gill fungus</name>
    <dbReference type="NCBI Taxonomy" id="578458"/>
    <lineage>
        <taxon>Eukaryota</taxon>
        <taxon>Fungi</taxon>
        <taxon>Dikarya</taxon>
        <taxon>Basidiomycota</taxon>
        <taxon>Agaricomycotina</taxon>
        <taxon>Agaricomycetes</taxon>
        <taxon>Agaricomycetidae</taxon>
        <taxon>Agaricales</taxon>
        <taxon>Schizophyllaceae</taxon>
        <taxon>Schizophyllum</taxon>
    </lineage>
</organism>
<dbReference type="STRING" id="578458.D8Q8I9"/>